<dbReference type="InterPro" id="IPR020843">
    <property type="entry name" value="ER"/>
</dbReference>
<dbReference type="InterPro" id="IPR051603">
    <property type="entry name" value="Zinc-ADH_QOR/CCCR"/>
</dbReference>
<organism evidence="3 4">
    <name type="scientific">Amycolatopsis halotolerans</name>
    <dbReference type="NCBI Taxonomy" id="330083"/>
    <lineage>
        <taxon>Bacteria</taxon>
        <taxon>Bacillati</taxon>
        <taxon>Actinomycetota</taxon>
        <taxon>Actinomycetes</taxon>
        <taxon>Pseudonocardiales</taxon>
        <taxon>Pseudonocardiaceae</taxon>
        <taxon>Amycolatopsis</taxon>
    </lineage>
</organism>
<dbReference type="EMBL" id="JBHRWI010000003">
    <property type="protein sequence ID" value="MFC3508952.1"/>
    <property type="molecule type" value="Genomic_DNA"/>
</dbReference>
<evidence type="ECO:0000313" key="3">
    <source>
        <dbReference type="EMBL" id="MFC3508952.1"/>
    </source>
</evidence>
<keyword evidence="4" id="KW-1185">Reference proteome</keyword>
<comment type="caution">
    <text evidence="3">The sequence shown here is derived from an EMBL/GenBank/DDBJ whole genome shotgun (WGS) entry which is preliminary data.</text>
</comment>
<dbReference type="Pfam" id="PF08240">
    <property type="entry name" value="ADH_N"/>
    <property type="match status" value="1"/>
</dbReference>
<dbReference type="EC" id="1.-.-.-" evidence="3"/>
<dbReference type="InterPro" id="IPR013154">
    <property type="entry name" value="ADH-like_N"/>
</dbReference>
<dbReference type="CDD" id="cd05289">
    <property type="entry name" value="MDR_like_2"/>
    <property type="match status" value="1"/>
</dbReference>
<dbReference type="PANTHER" id="PTHR44154:SF1">
    <property type="entry name" value="QUINONE OXIDOREDUCTASE"/>
    <property type="match status" value="1"/>
</dbReference>
<name>A0ABV7QAX0_9PSEU</name>
<dbReference type="Gene3D" id="3.90.180.10">
    <property type="entry name" value="Medium-chain alcohol dehydrogenases, catalytic domain"/>
    <property type="match status" value="1"/>
</dbReference>
<dbReference type="SMART" id="SM00829">
    <property type="entry name" value="PKS_ER"/>
    <property type="match status" value="1"/>
</dbReference>
<dbReference type="GO" id="GO:0016491">
    <property type="term" value="F:oxidoreductase activity"/>
    <property type="evidence" value="ECO:0007669"/>
    <property type="project" value="UniProtKB-KW"/>
</dbReference>
<dbReference type="Proteomes" id="UP001595764">
    <property type="component" value="Unassembled WGS sequence"/>
</dbReference>
<dbReference type="RefSeq" id="WP_377868856.1">
    <property type="nucleotide sequence ID" value="NZ_JBHMAY010000010.1"/>
</dbReference>
<keyword evidence="1" id="KW-0521">NADP</keyword>
<proteinExistence type="predicted"/>
<accession>A0ABV7QAX0</accession>
<dbReference type="InterPro" id="IPR011032">
    <property type="entry name" value="GroES-like_sf"/>
</dbReference>
<sequence length="303" mass="31151">MRTLRFHEHGPAGEVLRVEDAEAPNPGPGQIRVAVQACGLNPADWALCEGLFAGDLPRGVGLEVSGTVDALGEGVTGVEIGDPVFGCAPFTGPTAGASELVLLDSWFPRPDGLDAVHAAALPMATGTAYAALDALGVGSGNTLLVHGAGTTTGFAATQIALLRGVRVIVTAGETHAETLRSAGAEVTTYHDGIADRVTALAGGPVDLVLDAAPFSGAVAELVRTVKEPGHVLTLDLSSDEPGVQTIVNSGAQPRYDVLGEFASLAAQRRFSIPVSRIFPLDDWRAALELSQSRQARGKLVLAL</sequence>
<evidence type="ECO:0000256" key="1">
    <source>
        <dbReference type="ARBA" id="ARBA00022857"/>
    </source>
</evidence>
<dbReference type="Pfam" id="PF13602">
    <property type="entry name" value="ADH_zinc_N_2"/>
    <property type="match status" value="1"/>
</dbReference>
<dbReference type="SUPFAM" id="SSF50129">
    <property type="entry name" value="GroES-like"/>
    <property type="match status" value="1"/>
</dbReference>
<dbReference type="Gene3D" id="3.40.50.720">
    <property type="entry name" value="NAD(P)-binding Rossmann-like Domain"/>
    <property type="match status" value="1"/>
</dbReference>
<reference evidence="4" key="1">
    <citation type="journal article" date="2019" name="Int. J. Syst. Evol. Microbiol.">
        <title>The Global Catalogue of Microorganisms (GCM) 10K type strain sequencing project: providing services to taxonomists for standard genome sequencing and annotation.</title>
        <authorList>
            <consortium name="The Broad Institute Genomics Platform"/>
            <consortium name="The Broad Institute Genome Sequencing Center for Infectious Disease"/>
            <person name="Wu L."/>
            <person name="Ma J."/>
        </authorList>
    </citation>
    <scope>NUCLEOTIDE SEQUENCE [LARGE SCALE GENOMIC DNA]</scope>
    <source>
        <strain evidence="4">CGMCC 4.7682</strain>
    </source>
</reference>
<keyword evidence="3" id="KW-0560">Oxidoreductase</keyword>
<dbReference type="InterPro" id="IPR036291">
    <property type="entry name" value="NAD(P)-bd_dom_sf"/>
</dbReference>
<evidence type="ECO:0000259" key="2">
    <source>
        <dbReference type="SMART" id="SM00829"/>
    </source>
</evidence>
<feature type="domain" description="Enoyl reductase (ER)" evidence="2">
    <location>
        <begin position="13"/>
        <end position="301"/>
    </location>
</feature>
<evidence type="ECO:0000313" key="4">
    <source>
        <dbReference type="Proteomes" id="UP001595764"/>
    </source>
</evidence>
<gene>
    <name evidence="3" type="ORF">ACFORO_02135</name>
</gene>
<dbReference type="PANTHER" id="PTHR44154">
    <property type="entry name" value="QUINONE OXIDOREDUCTASE"/>
    <property type="match status" value="1"/>
</dbReference>
<protein>
    <submittedName>
        <fullName evidence="3">NADP-dependent oxidoreductase</fullName>
        <ecNumber evidence="3">1.-.-.-</ecNumber>
    </submittedName>
</protein>
<dbReference type="SUPFAM" id="SSF51735">
    <property type="entry name" value="NAD(P)-binding Rossmann-fold domains"/>
    <property type="match status" value="1"/>
</dbReference>